<feature type="domain" description="B12-binding" evidence="5">
    <location>
        <begin position="189"/>
        <end position="314"/>
    </location>
</feature>
<dbReference type="SUPFAM" id="SSF46955">
    <property type="entry name" value="Putative DNA-binding domain"/>
    <property type="match status" value="1"/>
</dbReference>
<evidence type="ECO:0000313" key="7">
    <source>
        <dbReference type="Proteomes" id="UP001484239"/>
    </source>
</evidence>
<keyword evidence="2" id="KW-0238">DNA-binding</keyword>
<gene>
    <name evidence="6" type="ORF">WI372_05105</name>
</gene>
<evidence type="ECO:0000259" key="5">
    <source>
        <dbReference type="PROSITE" id="PS51332"/>
    </source>
</evidence>
<evidence type="ECO:0000259" key="4">
    <source>
        <dbReference type="PROSITE" id="PS50937"/>
    </source>
</evidence>
<dbReference type="InterPro" id="IPR047057">
    <property type="entry name" value="MerR_fam"/>
</dbReference>
<dbReference type="EMBL" id="JBBHLI010000002">
    <property type="protein sequence ID" value="MEK9500347.1"/>
    <property type="molecule type" value="Genomic_DNA"/>
</dbReference>
<proteinExistence type="predicted"/>
<accession>A0ABU9E8E3</accession>
<dbReference type="SUPFAM" id="SSF52242">
    <property type="entry name" value="Cobalamin (vitamin B12)-binding domain"/>
    <property type="match status" value="1"/>
</dbReference>
<reference evidence="6 7" key="1">
    <citation type="submission" date="2024-02" db="EMBL/GenBank/DDBJ databases">
        <title>A novel Gemmatimonadota bacterium.</title>
        <authorList>
            <person name="Du Z.-J."/>
            <person name="Ye Y.-Q."/>
        </authorList>
    </citation>
    <scope>NUCLEOTIDE SEQUENCE [LARGE SCALE GENOMIC DNA]</scope>
    <source>
        <strain evidence="6 7">DH-20</strain>
    </source>
</reference>
<dbReference type="InterPro" id="IPR006158">
    <property type="entry name" value="Cobalamin-bd"/>
</dbReference>
<dbReference type="PROSITE" id="PS50937">
    <property type="entry name" value="HTH_MERR_2"/>
    <property type="match status" value="1"/>
</dbReference>
<dbReference type="CDD" id="cd01104">
    <property type="entry name" value="HTH_MlrA-CarA"/>
    <property type="match status" value="1"/>
</dbReference>
<dbReference type="Gene3D" id="3.40.50.280">
    <property type="entry name" value="Cobalamin-binding domain"/>
    <property type="match status" value="1"/>
</dbReference>
<dbReference type="PANTHER" id="PTHR30204:SF67">
    <property type="entry name" value="HTH-TYPE TRANSCRIPTIONAL REGULATOR MLRA-RELATED"/>
    <property type="match status" value="1"/>
</dbReference>
<dbReference type="Pfam" id="PF02310">
    <property type="entry name" value="B12-binding"/>
    <property type="match status" value="1"/>
</dbReference>
<organism evidence="6 7">
    <name type="scientific">Gaopeijia maritima</name>
    <dbReference type="NCBI Taxonomy" id="3119007"/>
    <lineage>
        <taxon>Bacteria</taxon>
        <taxon>Pseudomonadati</taxon>
        <taxon>Gemmatimonadota</taxon>
        <taxon>Longimicrobiia</taxon>
        <taxon>Gaopeijiales</taxon>
        <taxon>Gaopeijiaceae</taxon>
        <taxon>Gaopeijia</taxon>
    </lineage>
</organism>
<evidence type="ECO:0000256" key="3">
    <source>
        <dbReference type="ARBA" id="ARBA00023163"/>
    </source>
</evidence>
<dbReference type="Proteomes" id="UP001484239">
    <property type="component" value="Unassembled WGS sequence"/>
</dbReference>
<keyword evidence="1" id="KW-0805">Transcription regulation</keyword>
<dbReference type="Gene3D" id="1.10.1240.10">
    <property type="entry name" value="Methionine synthase domain"/>
    <property type="match status" value="1"/>
</dbReference>
<dbReference type="InterPro" id="IPR036724">
    <property type="entry name" value="Cobalamin-bd_sf"/>
</dbReference>
<dbReference type="PROSITE" id="PS51332">
    <property type="entry name" value="B12_BINDING"/>
    <property type="match status" value="1"/>
</dbReference>
<dbReference type="InterPro" id="IPR003759">
    <property type="entry name" value="Cbl-bd_cap"/>
</dbReference>
<dbReference type="InterPro" id="IPR009061">
    <property type="entry name" value="DNA-bd_dom_put_sf"/>
</dbReference>
<keyword evidence="3" id="KW-0804">Transcription</keyword>
<dbReference type="InterPro" id="IPR000551">
    <property type="entry name" value="MerR-type_HTH_dom"/>
</dbReference>
<dbReference type="SMART" id="SM00422">
    <property type="entry name" value="HTH_MERR"/>
    <property type="match status" value="1"/>
</dbReference>
<evidence type="ECO:0000256" key="1">
    <source>
        <dbReference type="ARBA" id="ARBA00023015"/>
    </source>
</evidence>
<comment type="caution">
    <text evidence="6">The sequence shown here is derived from an EMBL/GenBank/DDBJ whole genome shotgun (WGS) entry which is preliminary data.</text>
</comment>
<sequence>MNDDTPTPTESRHPIRVVAARSGLTPNLLRAWERRYGVVEPRRSEGGQRLYSDEDIERLALLKQATDAGRSISQVADLPPEALRELVAEDRGARAPADLSDDRVDGALTDAWTSIETMDSDRLEADLRRAVVTLGSEAFTDRLVAPLLRTIGDRWHSGDLRPAHEHLASQVVKRVLHWMVEPARGTGDGPRAVIGTLSGEHHEMGALLAGATAALEGWRVTYVGQNLPAEDFGLAARTVGAQLIGISTVNPLDADGVLDQFRVLLDTLPEGVEVVVGGRVAPDLAVALPDARLTTVESLAAFREVLRNARDAED</sequence>
<evidence type="ECO:0000256" key="2">
    <source>
        <dbReference type="ARBA" id="ARBA00023125"/>
    </source>
</evidence>
<keyword evidence="7" id="KW-1185">Reference proteome</keyword>
<dbReference type="InterPro" id="IPR036594">
    <property type="entry name" value="Meth_synthase_dom"/>
</dbReference>
<evidence type="ECO:0000313" key="6">
    <source>
        <dbReference type="EMBL" id="MEK9500347.1"/>
    </source>
</evidence>
<feature type="domain" description="HTH merR-type" evidence="4">
    <location>
        <begin position="12"/>
        <end position="81"/>
    </location>
</feature>
<dbReference type="Pfam" id="PF02607">
    <property type="entry name" value="B12-binding_2"/>
    <property type="match status" value="1"/>
</dbReference>
<protein>
    <submittedName>
        <fullName evidence="6">MerR family transcriptional regulator</fullName>
    </submittedName>
</protein>
<dbReference type="PANTHER" id="PTHR30204">
    <property type="entry name" value="REDOX-CYCLING DRUG-SENSING TRANSCRIPTIONAL ACTIVATOR SOXR"/>
    <property type="match status" value="1"/>
</dbReference>
<name>A0ABU9E8E3_9BACT</name>
<dbReference type="Gene3D" id="1.10.1660.10">
    <property type="match status" value="1"/>
</dbReference>
<dbReference type="RefSeq" id="WP_405284848.1">
    <property type="nucleotide sequence ID" value="NZ_CP144380.1"/>
</dbReference>
<dbReference type="Pfam" id="PF13411">
    <property type="entry name" value="MerR_1"/>
    <property type="match status" value="1"/>
</dbReference>